<keyword evidence="1" id="KW-0472">Membrane</keyword>
<evidence type="ECO:0000256" key="1">
    <source>
        <dbReference type="SAM" id="Phobius"/>
    </source>
</evidence>
<feature type="transmembrane region" description="Helical" evidence="1">
    <location>
        <begin position="85"/>
        <end position="104"/>
    </location>
</feature>
<keyword evidence="1" id="KW-1133">Transmembrane helix</keyword>
<organism evidence="2">
    <name type="scientific">Neoseiulus womersleyi</name>
    <dbReference type="NCBI Taxonomy" id="322050"/>
    <lineage>
        <taxon>Eukaryota</taxon>
        <taxon>Metazoa</taxon>
        <taxon>Ecdysozoa</taxon>
        <taxon>Arthropoda</taxon>
        <taxon>Chelicerata</taxon>
        <taxon>Arachnida</taxon>
        <taxon>Acari</taxon>
        <taxon>Parasitiformes</taxon>
        <taxon>Mesostigmata</taxon>
        <taxon>Gamasina</taxon>
        <taxon>Phytoseioidea</taxon>
        <taxon>Phytoseiidae</taxon>
        <taxon>Amblyseiinae</taxon>
        <taxon>Neoseiulus</taxon>
    </lineage>
</organism>
<dbReference type="AlphaFoldDB" id="A0A8F6U387"/>
<reference evidence="2" key="1">
    <citation type="journal article" date="2021" name="Int. J. Biol. Macromol.">
        <title>Massive gene rearrangement in mitogenomes of phytoseiid mites.</title>
        <authorList>
            <person name="Zhang B."/>
            <person name="Havird J.C."/>
            <person name="Wang E."/>
            <person name="Lv J."/>
            <person name="Xu X."/>
        </authorList>
    </citation>
    <scope>NUCLEOTIDE SEQUENCE</scope>
</reference>
<sequence>MPFLLSIILSMFLLSPHPMMKILILLKTMIILLTLMSMSLKSSWMSMMFCLVMISSLMIIFLYFTSLTKQIKIKTQNKSIITFKLIFILLVMKIYKLEISQIFINLKDSISLNIFSNSNMNILFFLLMILMLVSLLIMIEMISNMKSSFRINN</sequence>
<evidence type="ECO:0000313" key="2">
    <source>
        <dbReference type="EMBL" id="QXT43914.1"/>
    </source>
</evidence>
<accession>A0A8F6U387</accession>
<keyword evidence="1" id="KW-0812">Transmembrane</keyword>
<gene>
    <name evidence="2" type="primary">nad6</name>
</gene>
<protein>
    <submittedName>
        <fullName evidence="2">NADH dehydrogenase subunit 6</fullName>
    </submittedName>
</protein>
<geneLocation type="mitochondrion" evidence="2"/>
<feature type="transmembrane region" description="Helical" evidence="1">
    <location>
        <begin position="44"/>
        <end position="64"/>
    </location>
</feature>
<keyword evidence="2" id="KW-0496">Mitochondrion</keyword>
<dbReference type="EMBL" id="MW762685">
    <property type="protein sequence ID" value="QXT43914.1"/>
    <property type="molecule type" value="Genomic_DNA"/>
</dbReference>
<proteinExistence type="predicted"/>
<feature type="transmembrane region" description="Helical" evidence="1">
    <location>
        <begin position="124"/>
        <end position="143"/>
    </location>
</feature>
<name>A0A8F6U387_9ACAR</name>